<proteinExistence type="predicted"/>
<dbReference type="EMBL" id="JAYWIO010000006">
    <property type="protein sequence ID" value="KAK7255578.1"/>
    <property type="molecule type" value="Genomic_DNA"/>
</dbReference>
<evidence type="ECO:0000256" key="1">
    <source>
        <dbReference type="SAM" id="MobiDB-lite"/>
    </source>
</evidence>
<comment type="caution">
    <text evidence="2">The sequence shown here is derived from an EMBL/GenBank/DDBJ whole genome shotgun (WGS) entry which is preliminary data.</text>
</comment>
<protein>
    <submittedName>
        <fullName evidence="2">Uncharacterized protein</fullName>
    </submittedName>
</protein>
<sequence length="90" mass="10292">MDSGIDKKESDPRNRLDMIQGELMQNPNDTSLQVAEKDILHQYMKVKQAAYSFLQQKAKISMIPSMGILLSLSKNPFQGQAWKQNKKIPK</sequence>
<gene>
    <name evidence="2" type="ORF">RIF29_28991</name>
</gene>
<evidence type="ECO:0000313" key="2">
    <source>
        <dbReference type="EMBL" id="KAK7255578.1"/>
    </source>
</evidence>
<reference evidence="2 3" key="1">
    <citation type="submission" date="2024-01" db="EMBL/GenBank/DDBJ databases">
        <title>The genomes of 5 underutilized Papilionoideae crops provide insights into root nodulation and disease resistanc.</title>
        <authorList>
            <person name="Yuan L."/>
        </authorList>
    </citation>
    <scope>NUCLEOTIDE SEQUENCE [LARGE SCALE GENOMIC DNA]</scope>
    <source>
        <strain evidence="2">ZHUSHIDOU_FW_LH</strain>
        <tissue evidence="2">Leaf</tissue>
    </source>
</reference>
<organism evidence="2 3">
    <name type="scientific">Crotalaria pallida</name>
    <name type="common">Smooth rattlebox</name>
    <name type="synonym">Crotalaria striata</name>
    <dbReference type="NCBI Taxonomy" id="3830"/>
    <lineage>
        <taxon>Eukaryota</taxon>
        <taxon>Viridiplantae</taxon>
        <taxon>Streptophyta</taxon>
        <taxon>Embryophyta</taxon>
        <taxon>Tracheophyta</taxon>
        <taxon>Spermatophyta</taxon>
        <taxon>Magnoliopsida</taxon>
        <taxon>eudicotyledons</taxon>
        <taxon>Gunneridae</taxon>
        <taxon>Pentapetalae</taxon>
        <taxon>rosids</taxon>
        <taxon>fabids</taxon>
        <taxon>Fabales</taxon>
        <taxon>Fabaceae</taxon>
        <taxon>Papilionoideae</taxon>
        <taxon>50 kb inversion clade</taxon>
        <taxon>genistoids sensu lato</taxon>
        <taxon>core genistoids</taxon>
        <taxon>Crotalarieae</taxon>
        <taxon>Crotalaria</taxon>
    </lineage>
</organism>
<feature type="region of interest" description="Disordered" evidence="1">
    <location>
        <begin position="1"/>
        <end position="28"/>
    </location>
</feature>
<name>A0AAN9HTG9_CROPI</name>
<feature type="compositionally biased region" description="Basic and acidic residues" evidence="1">
    <location>
        <begin position="1"/>
        <end position="16"/>
    </location>
</feature>
<accession>A0AAN9HTG9</accession>
<evidence type="ECO:0000313" key="3">
    <source>
        <dbReference type="Proteomes" id="UP001372338"/>
    </source>
</evidence>
<dbReference type="Proteomes" id="UP001372338">
    <property type="component" value="Unassembled WGS sequence"/>
</dbReference>
<keyword evidence="3" id="KW-1185">Reference proteome</keyword>
<dbReference type="AlphaFoldDB" id="A0AAN9HTG9"/>